<evidence type="ECO:0000256" key="1">
    <source>
        <dbReference type="SAM" id="MobiDB-lite"/>
    </source>
</evidence>
<keyword evidence="3" id="KW-1185">Reference proteome</keyword>
<protein>
    <submittedName>
        <fullName evidence="2">Uncharacterized protein</fullName>
    </submittedName>
</protein>
<name>A0ABP0LB67_9DINO</name>
<dbReference type="Proteomes" id="UP001642464">
    <property type="component" value="Unassembled WGS sequence"/>
</dbReference>
<reference evidence="2 3" key="1">
    <citation type="submission" date="2024-02" db="EMBL/GenBank/DDBJ databases">
        <authorList>
            <person name="Chen Y."/>
            <person name="Shah S."/>
            <person name="Dougan E. K."/>
            <person name="Thang M."/>
            <person name="Chan C."/>
        </authorList>
    </citation>
    <scope>NUCLEOTIDE SEQUENCE [LARGE SCALE GENOMIC DNA]</scope>
</reference>
<feature type="region of interest" description="Disordered" evidence="1">
    <location>
        <begin position="147"/>
        <end position="185"/>
    </location>
</feature>
<evidence type="ECO:0000313" key="3">
    <source>
        <dbReference type="Proteomes" id="UP001642464"/>
    </source>
</evidence>
<comment type="caution">
    <text evidence="2">The sequence shown here is derived from an EMBL/GenBank/DDBJ whole genome shotgun (WGS) entry which is preliminary data.</text>
</comment>
<feature type="compositionally biased region" description="Basic and acidic residues" evidence="1">
    <location>
        <begin position="175"/>
        <end position="185"/>
    </location>
</feature>
<evidence type="ECO:0000313" key="2">
    <source>
        <dbReference type="EMBL" id="CAK9036402.1"/>
    </source>
</evidence>
<gene>
    <name evidence="2" type="ORF">SCF082_LOCUS21721</name>
</gene>
<accession>A0ABP0LB67</accession>
<feature type="region of interest" description="Disordered" evidence="1">
    <location>
        <begin position="39"/>
        <end position="88"/>
    </location>
</feature>
<proteinExistence type="predicted"/>
<dbReference type="EMBL" id="CAXAMM010015479">
    <property type="protein sequence ID" value="CAK9036402.1"/>
    <property type="molecule type" value="Genomic_DNA"/>
</dbReference>
<sequence>MAPKDDTLDELWDIFAHSWVNANADANEFGDDEDAIAPLAIEDLHPEGQEVDQNPEGGEEQDLGGKQNDGYEAATDVPESESGEVPDASILCDVGPQFVVDLEDSVEACEEWPDSQVWSPSWVENIGGPAKELGSLEEVAPSTVNASLTKDECPQRGELPASSPSMPPPPVPSKRTPEEKEAMAEARQRVLDRMAAL</sequence>
<organism evidence="2 3">
    <name type="scientific">Durusdinium trenchii</name>
    <dbReference type="NCBI Taxonomy" id="1381693"/>
    <lineage>
        <taxon>Eukaryota</taxon>
        <taxon>Sar</taxon>
        <taxon>Alveolata</taxon>
        <taxon>Dinophyceae</taxon>
        <taxon>Suessiales</taxon>
        <taxon>Symbiodiniaceae</taxon>
        <taxon>Durusdinium</taxon>
    </lineage>
</organism>
<feature type="non-terminal residue" evidence="2">
    <location>
        <position position="197"/>
    </location>
</feature>